<dbReference type="AlphaFoldDB" id="A0A9P6FIA5"/>
<dbReference type="Proteomes" id="UP000723463">
    <property type="component" value="Unassembled WGS sequence"/>
</dbReference>
<proteinExistence type="predicted"/>
<comment type="caution">
    <text evidence="2">The sequence shown here is derived from an EMBL/GenBank/DDBJ whole genome shotgun (WGS) entry which is preliminary data.</text>
</comment>
<keyword evidence="1" id="KW-0732">Signal</keyword>
<feature type="signal peptide" evidence="1">
    <location>
        <begin position="1"/>
        <end position="24"/>
    </location>
</feature>
<reference evidence="2" key="1">
    <citation type="journal article" date="2020" name="Fungal Divers.">
        <title>Resolving the Mortierellaceae phylogeny through synthesis of multi-gene phylogenetics and phylogenomics.</title>
        <authorList>
            <person name="Vandepol N."/>
            <person name="Liber J."/>
            <person name="Desiro A."/>
            <person name="Na H."/>
            <person name="Kennedy M."/>
            <person name="Barry K."/>
            <person name="Grigoriev I.V."/>
            <person name="Miller A.N."/>
            <person name="O'Donnell K."/>
            <person name="Stajich J.E."/>
            <person name="Bonito G."/>
        </authorList>
    </citation>
    <scope>NUCLEOTIDE SEQUENCE</scope>
    <source>
        <strain evidence="2">NRRL 2591</strain>
    </source>
</reference>
<organism evidence="2 3">
    <name type="scientific">Mortierella hygrophila</name>
    <dbReference type="NCBI Taxonomy" id="979708"/>
    <lineage>
        <taxon>Eukaryota</taxon>
        <taxon>Fungi</taxon>
        <taxon>Fungi incertae sedis</taxon>
        <taxon>Mucoromycota</taxon>
        <taxon>Mortierellomycotina</taxon>
        <taxon>Mortierellomycetes</taxon>
        <taxon>Mortierellales</taxon>
        <taxon>Mortierellaceae</taxon>
        <taxon>Mortierella</taxon>
    </lineage>
</organism>
<accession>A0A9P6FIA5</accession>
<evidence type="ECO:0000256" key="1">
    <source>
        <dbReference type="SAM" id="SignalP"/>
    </source>
</evidence>
<dbReference type="EMBL" id="JAAAXW010000009">
    <property type="protein sequence ID" value="KAF9550712.1"/>
    <property type="molecule type" value="Genomic_DNA"/>
</dbReference>
<feature type="chain" id="PRO_5040503325" evidence="1">
    <location>
        <begin position="25"/>
        <end position="209"/>
    </location>
</feature>
<evidence type="ECO:0000313" key="3">
    <source>
        <dbReference type="Proteomes" id="UP000723463"/>
    </source>
</evidence>
<gene>
    <name evidence="2" type="ORF">EC957_012029</name>
</gene>
<protein>
    <submittedName>
        <fullName evidence="2">Uncharacterized protein</fullName>
    </submittedName>
</protein>
<keyword evidence="3" id="KW-1185">Reference proteome</keyword>
<evidence type="ECO:0000313" key="2">
    <source>
        <dbReference type="EMBL" id="KAF9550712.1"/>
    </source>
</evidence>
<sequence length="209" mass="21675">MLPSFTACTLTLLSALALASTTSAAVLSSDPTGDTRWKIGESTKIRWRLNSPTPKDHLLTIYIVGGDPKAYKRYEPPLVSDTETGKHTWDIAKIPNVDCLDTCALEFIVSDRSGIPQGDFYSHPFFISATGEALGSAAVVADKSAPVVAGSSQSAATPDGPVTLIQNAAKGAQPHPTTSSANTNNRLGAQGLATIAVAAVASAMGMALF</sequence>
<name>A0A9P6FIA5_9FUNG</name>